<name>A0A0H3FFC2_RAHSY</name>
<dbReference type="AlphaFoldDB" id="A0A0H3FFC2"/>
<organism evidence="2 3">
    <name type="scientific">Rahnella sp. (strain Y9602)</name>
    <dbReference type="NCBI Taxonomy" id="2703885"/>
    <lineage>
        <taxon>Bacteria</taxon>
        <taxon>Pseudomonadati</taxon>
        <taxon>Pseudomonadota</taxon>
        <taxon>Gammaproteobacteria</taxon>
        <taxon>Enterobacterales</taxon>
        <taxon>Yersiniaceae</taxon>
        <taxon>Rahnella</taxon>
    </lineage>
</organism>
<evidence type="ECO:0008006" key="4">
    <source>
        <dbReference type="Google" id="ProtNLM"/>
    </source>
</evidence>
<dbReference type="SUPFAM" id="SSF103473">
    <property type="entry name" value="MFS general substrate transporter"/>
    <property type="match status" value="1"/>
</dbReference>
<sequence length="276" mass="29827" precursor="true">MNAKKLPMPLLASALGTLFVLNLALTLLSVAFYGLDTPLSHSLAGAAALFFVLFIISERYHPEPLLPRHLRSSLLLQISLWTRIFVTAVTYATWFMLAVAMYQLYGLGVPGIILSFVALLLIMLPGKALSEKLGRRMTSARTLLWGFMIVAGGLEGMAMTPSFWPVLLPGLLLTGFGAGMVRQAAAAERDLLTGAEYHYAILLGGWVRVSSTIVILALLILLLRNNPGQQGIENGFALLAALALAGVVTALMVPAKAKQNNVTARQSDNGRFRHQE</sequence>
<reference evidence="2 3" key="2">
    <citation type="journal article" date="2012" name="J. Bacteriol.">
        <title>Complete Genome Sequence of Rahnella sp. Strain Y9602, a Gammaproteobacterium Isolate from Metal- and Radionuclide-Contaminated Soil.</title>
        <authorList>
            <person name="Martinez R.J."/>
            <person name="Bruce D."/>
            <person name="Detter C."/>
            <person name="Goodwin L.A."/>
            <person name="Han J."/>
            <person name="Han C.S."/>
            <person name="Held B."/>
            <person name="Land M.L."/>
            <person name="Mikhailova N."/>
            <person name="Nolan M."/>
            <person name="Pennacchio L."/>
            <person name="Pitluck S."/>
            <person name="Tapia R."/>
            <person name="Woyke T."/>
            <person name="Sobecky P.A."/>
        </authorList>
    </citation>
    <scope>NUCLEOTIDE SEQUENCE [LARGE SCALE GENOMIC DNA]</scope>
    <source>
        <strain evidence="2 3">Y9602</strain>
    </source>
</reference>
<keyword evidence="1" id="KW-0812">Transmembrane</keyword>
<feature type="transmembrane region" description="Helical" evidence="1">
    <location>
        <begin position="42"/>
        <end position="60"/>
    </location>
</feature>
<accession>A0A0H3FFC2</accession>
<dbReference type="InterPro" id="IPR036259">
    <property type="entry name" value="MFS_trans_sf"/>
</dbReference>
<proteinExistence type="predicted"/>
<dbReference type="Proteomes" id="UP000007257">
    <property type="component" value="Chromosome"/>
</dbReference>
<evidence type="ECO:0000313" key="3">
    <source>
        <dbReference type="Proteomes" id="UP000007257"/>
    </source>
</evidence>
<feature type="transmembrane region" description="Helical" evidence="1">
    <location>
        <begin position="197"/>
        <end position="223"/>
    </location>
</feature>
<dbReference type="OrthoDB" id="6507169at2"/>
<dbReference type="eggNOG" id="ENOG502ZN2A">
    <property type="taxonomic scope" value="Bacteria"/>
</dbReference>
<gene>
    <name evidence="2" type="ordered locus">Rahaq_3118</name>
</gene>
<protein>
    <recommendedName>
        <fullName evidence="4">Major facilitator superfamily MFS_1</fullName>
    </recommendedName>
</protein>
<dbReference type="EMBL" id="CP002505">
    <property type="protein sequence ID" value="ADW74712.1"/>
    <property type="molecule type" value="Genomic_DNA"/>
</dbReference>
<evidence type="ECO:0000256" key="1">
    <source>
        <dbReference type="SAM" id="Phobius"/>
    </source>
</evidence>
<dbReference type="RefSeq" id="WP_013576408.1">
    <property type="nucleotide sequence ID" value="NC_015061.1"/>
</dbReference>
<keyword evidence="1" id="KW-1133">Transmembrane helix</keyword>
<feature type="transmembrane region" description="Helical" evidence="1">
    <location>
        <begin position="111"/>
        <end position="130"/>
    </location>
</feature>
<dbReference type="KEGG" id="rah:Rahaq_3118"/>
<keyword evidence="1" id="KW-0472">Membrane</keyword>
<feature type="transmembrane region" description="Helical" evidence="1">
    <location>
        <begin position="235"/>
        <end position="255"/>
    </location>
</feature>
<evidence type="ECO:0000313" key="2">
    <source>
        <dbReference type="EMBL" id="ADW74712.1"/>
    </source>
</evidence>
<dbReference type="HOGENOM" id="CLU_1007867_0_0_6"/>
<reference evidence="3" key="1">
    <citation type="submission" date="2011-01" db="EMBL/GenBank/DDBJ databases">
        <title>Complete sequence of chromosome of Rahnella sp. Y9602.</title>
        <authorList>
            <consortium name="US DOE Joint Genome Institute"/>
            <person name="Lucas S."/>
            <person name="Copeland A."/>
            <person name="Lapidus A."/>
            <person name="Cheng J.-F."/>
            <person name="Goodwin L."/>
            <person name="Pitluck S."/>
            <person name="Lu M."/>
            <person name="Detter J.C."/>
            <person name="Han C."/>
            <person name="Tapia R."/>
            <person name="Land M."/>
            <person name="Hauser L."/>
            <person name="Kyrpides N."/>
            <person name="Ivanova N."/>
            <person name="Ovchinnikova G."/>
            <person name="Pagani I."/>
            <person name="Sobecky P.A."/>
            <person name="Martinez R.J."/>
            <person name="Woyke T."/>
        </authorList>
    </citation>
    <scope>NUCLEOTIDE SEQUENCE [LARGE SCALE GENOMIC DNA]</scope>
    <source>
        <strain evidence="3">Y9602</strain>
    </source>
</reference>
<feature type="transmembrane region" description="Helical" evidence="1">
    <location>
        <begin position="80"/>
        <end position="105"/>
    </location>
</feature>
<feature type="transmembrane region" description="Helical" evidence="1">
    <location>
        <begin position="166"/>
        <end position="185"/>
    </location>
</feature>